<keyword evidence="6" id="KW-1133">Transmembrane helix</keyword>
<dbReference type="InterPro" id="IPR013766">
    <property type="entry name" value="Thioredoxin_domain"/>
</dbReference>
<sequence>MGKPNPASRRAALEAQRQAALASRRRGRMIGGLVGALCGLLLAAGLAWWWNVRNQPEPVAVGSQVAVSHASNQGRGITVAKTPTGKPTLVVYEDYQCPWCKVAHDGMGPQIDALVAKGEIGVEVRTLDMLDAGLNNDASLRAATAAACADVDGTHTKYRDTVFANQPQKEGTGYTDQQLRQDFAASAGVKDLTAFQTCYDQRQTHDAVQKVLDAARDADRDTSTPQYWAADEKGELKNQLDLKTLMGQRNPTEEELLAAIKAAA</sequence>
<dbReference type="EMBL" id="FUKQ01000011">
    <property type="protein sequence ID" value="SJN22596.1"/>
    <property type="molecule type" value="Genomic_DNA"/>
</dbReference>
<dbReference type="Proteomes" id="UP000188342">
    <property type="component" value="Unassembled WGS sequence"/>
</dbReference>
<keyword evidence="6" id="KW-0472">Membrane</keyword>
<dbReference type="Pfam" id="PF13462">
    <property type="entry name" value="Thioredoxin_4"/>
    <property type="match status" value="1"/>
</dbReference>
<dbReference type="InterPro" id="IPR036249">
    <property type="entry name" value="Thioredoxin-like_sf"/>
</dbReference>
<reference evidence="8 9" key="1">
    <citation type="submission" date="2017-02" db="EMBL/GenBank/DDBJ databases">
        <authorList>
            <person name="Peterson S.W."/>
        </authorList>
    </citation>
    <scope>NUCLEOTIDE SEQUENCE [LARGE SCALE GENOMIC DNA]</scope>
    <source>
        <strain evidence="8 9">LSP_Lj1</strain>
    </source>
</reference>
<feature type="domain" description="Thioredoxin" evidence="7">
    <location>
        <begin position="59"/>
        <end position="264"/>
    </location>
</feature>
<keyword evidence="5" id="KW-0676">Redox-active center</keyword>
<dbReference type="Gene3D" id="3.40.30.10">
    <property type="entry name" value="Glutaredoxin"/>
    <property type="match status" value="1"/>
</dbReference>
<keyword evidence="9" id="KW-1185">Reference proteome</keyword>
<comment type="similarity">
    <text evidence="1">Belongs to the thioredoxin family. DsbA subfamily.</text>
</comment>
<dbReference type="RefSeq" id="WP_179110585.1">
    <property type="nucleotide sequence ID" value="NZ_FUKQ01000011.1"/>
</dbReference>
<dbReference type="AlphaFoldDB" id="A0A1R4IRW4"/>
<evidence type="ECO:0000259" key="7">
    <source>
        <dbReference type="PROSITE" id="PS51352"/>
    </source>
</evidence>
<evidence type="ECO:0000256" key="4">
    <source>
        <dbReference type="ARBA" id="ARBA00023157"/>
    </source>
</evidence>
<proteinExistence type="inferred from homology"/>
<dbReference type="GO" id="GO:0016491">
    <property type="term" value="F:oxidoreductase activity"/>
    <property type="evidence" value="ECO:0007669"/>
    <property type="project" value="UniProtKB-KW"/>
</dbReference>
<dbReference type="PANTHER" id="PTHR13887:SF14">
    <property type="entry name" value="DISULFIDE BOND FORMATION PROTEIN D"/>
    <property type="match status" value="1"/>
</dbReference>
<dbReference type="PROSITE" id="PS51352">
    <property type="entry name" value="THIOREDOXIN_2"/>
    <property type="match status" value="1"/>
</dbReference>
<dbReference type="InterPro" id="IPR012336">
    <property type="entry name" value="Thioredoxin-like_fold"/>
</dbReference>
<name>A0A1R4IRW4_9ACTN</name>
<evidence type="ECO:0000313" key="8">
    <source>
        <dbReference type="EMBL" id="SJN22596.1"/>
    </source>
</evidence>
<organism evidence="8 9">
    <name type="scientific">Luteococcus japonicus LSP_Lj1</name>
    <dbReference type="NCBI Taxonomy" id="1255658"/>
    <lineage>
        <taxon>Bacteria</taxon>
        <taxon>Bacillati</taxon>
        <taxon>Actinomycetota</taxon>
        <taxon>Actinomycetes</taxon>
        <taxon>Propionibacteriales</taxon>
        <taxon>Propionibacteriaceae</taxon>
        <taxon>Luteococcus</taxon>
    </lineage>
</organism>
<keyword evidence="3" id="KW-0560">Oxidoreductase</keyword>
<protein>
    <submittedName>
        <fullName evidence="8">Putative membrane protein</fullName>
    </submittedName>
</protein>
<dbReference type="STRING" id="1255658.FM114_03420"/>
<gene>
    <name evidence="8" type="ORF">FM114_03420</name>
</gene>
<evidence type="ECO:0000256" key="3">
    <source>
        <dbReference type="ARBA" id="ARBA00023002"/>
    </source>
</evidence>
<keyword evidence="2" id="KW-0732">Signal</keyword>
<evidence type="ECO:0000256" key="5">
    <source>
        <dbReference type="ARBA" id="ARBA00023284"/>
    </source>
</evidence>
<dbReference type="SUPFAM" id="SSF52833">
    <property type="entry name" value="Thioredoxin-like"/>
    <property type="match status" value="1"/>
</dbReference>
<keyword evidence="6" id="KW-0812">Transmembrane</keyword>
<evidence type="ECO:0000256" key="6">
    <source>
        <dbReference type="SAM" id="Phobius"/>
    </source>
</evidence>
<evidence type="ECO:0000313" key="9">
    <source>
        <dbReference type="Proteomes" id="UP000188342"/>
    </source>
</evidence>
<evidence type="ECO:0000256" key="2">
    <source>
        <dbReference type="ARBA" id="ARBA00022729"/>
    </source>
</evidence>
<evidence type="ECO:0000256" key="1">
    <source>
        <dbReference type="ARBA" id="ARBA00005791"/>
    </source>
</evidence>
<dbReference type="CDD" id="cd02972">
    <property type="entry name" value="DsbA_family"/>
    <property type="match status" value="1"/>
</dbReference>
<accession>A0A1R4IRW4</accession>
<dbReference type="PANTHER" id="PTHR13887">
    <property type="entry name" value="GLUTATHIONE S-TRANSFERASE KAPPA"/>
    <property type="match status" value="1"/>
</dbReference>
<feature type="transmembrane region" description="Helical" evidence="6">
    <location>
        <begin position="30"/>
        <end position="50"/>
    </location>
</feature>
<keyword evidence="4" id="KW-1015">Disulfide bond</keyword>